<dbReference type="PROSITE" id="PS50893">
    <property type="entry name" value="ABC_TRANSPORTER_2"/>
    <property type="match status" value="1"/>
</dbReference>
<dbReference type="PANTHER" id="PTHR48041:SF41">
    <property type="entry name" value="ABC TRANSPORTER G FAMILY"/>
    <property type="match status" value="1"/>
</dbReference>
<dbReference type="KEGG" id="cvr:CHLNCDRAFT_56833"/>
<dbReference type="RefSeq" id="XP_005850500.1">
    <property type="nucleotide sequence ID" value="XM_005850438.1"/>
</dbReference>
<dbReference type="SUPFAM" id="SSF52540">
    <property type="entry name" value="P-loop containing nucleoside triphosphate hydrolases"/>
    <property type="match status" value="1"/>
</dbReference>
<dbReference type="EMBL" id="GL433837">
    <property type="protein sequence ID" value="EFN58398.1"/>
    <property type="molecule type" value="Genomic_DNA"/>
</dbReference>
<keyword evidence="2" id="KW-0813">Transport</keyword>
<evidence type="ECO:0000256" key="7">
    <source>
        <dbReference type="ARBA" id="ARBA00023136"/>
    </source>
</evidence>
<evidence type="ECO:0000256" key="1">
    <source>
        <dbReference type="ARBA" id="ARBA00004141"/>
    </source>
</evidence>
<dbReference type="eggNOG" id="KOG0061">
    <property type="taxonomic scope" value="Eukaryota"/>
</dbReference>
<evidence type="ECO:0000259" key="9">
    <source>
        <dbReference type="PROSITE" id="PS50893"/>
    </source>
</evidence>
<name>E1Z6R9_CHLVA</name>
<gene>
    <name evidence="10" type="ORF">CHLNCDRAFT_56833</name>
</gene>
<dbReference type="PROSITE" id="PS00211">
    <property type="entry name" value="ABC_TRANSPORTER_1"/>
    <property type="match status" value="1"/>
</dbReference>
<evidence type="ECO:0000256" key="3">
    <source>
        <dbReference type="ARBA" id="ARBA00022692"/>
    </source>
</evidence>
<dbReference type="GO" id="GO:0005524">
    <property type="term" value="F:ATP binding"/>
    <property type="evidence" value="ECO:0007669"/>
    <property type="project" value="UniProtKB-KW"/>
</dbReference>
<feature type="domain" description="ABC transporter" evidence="9">
    <location>
        <begin position="59"/>
        <end position="339"/>
    </location>
</feature>
<evidence type="ECO:0000256" key="6">
    <source>
        <dbReference type="ARBA" id="ARBA00022989"/>
    </source>
</evidence>
<dbReference type="InterPro" id="IPR003593">
    <property type="entry name" value="AAA+_ATPase"/>
</dbReference>
<reference evidence="10 11" key="1">
    <citation type="journal article" date="2010" name="Plant Cell">
        <title>The Chlorella variabilis NC64A genome reveals adaptation to photosymbiosis, coevolution with viruses, and cryptic sex.</title>
        <authorList>
            <person name="Blanc G."/>
            <person name="Duncan G."/>
            <person name="Agarkova I."/>
            <person name="Borodovsky M."/>
            <person name="Gurnon J."/>
            <person name="Kuo A."/>
            <person name="Lindquist E."/>
            <person name="Lucas S."/>
            <person name="Pangilinan J."/>
            <person name="Polle J."/>
            <person name="Salamov A."/>
            <person name="Terry A."/>
            <person name="Yamada T."/>
            <person name="Dunigan D.D."/>
            <person name="Grigoriev I.V."/>
            <person name="Claverie J.M."/>
            <person name="Van Etten J.L."/>
        </authorList>
    </citation>
    <scope>NUCLEOTIDE SEQUENCE [LARGE SCALE GENOMIC DNA]</scope>
    <source>
        <strain evidence="10 11">NC64A</strain>
    </source>
</reference>
<dbReference type="Pfam" id="PF00005">
    <property type="entry name" value="ABC_tran"/>
    <property type="match status" value="1"/>
</dbReference>
<dbReference type="InterPro" id="IPR050352">
    <property type="entry name" value="ABCG_transporters"/>
</dbReference>
<evidence type="ECO:0000256" key="8">
    <source>
        <dbReference type="SAM" id="Phobius"/>
    </source>
</evidence>
<dbReference type="OrthoDB" id="66620at2759"/>
<dbReference type="InParanoid" id="E1Z6R9"/>
<dbReference type="GeneID" id="17357865"/>
<dbReference type="GO" id="GO:0016020">
    <property type="term" value="C:membrane"/>
    <property type="evidence" value="ECO:0007669"/>
    <property type="project" value="UniProtKB-SubCell"/>
</dbReference>
<evidence type="ECO:0000256" key="4">
    <source>
        <dbReference type="ARBA" id="ARBA00022741"/>
    </source>
</evidence>
<organism evidence="11">
    <name type="scientific">Chlorella variabilis</name>
    <name type="common">Green alga</name>
    <dbReference type="NCBI Taxonomy" id="554065"/>
    <lineage>
        <taxon>Eukaryota</taxon>
        <taxon>Viridiplantae</taxon>
        <taxon>Chlorophyta</taxon>
        <taxon>core chlorophytes</taxon>
        <taxon>Trebouxiophyceae</taxon>
        <taxon>Chlorellales</taxon>
        <taxon>Chlorellaceae</taxon>
        <taxon>Chlorella clade</taxon>
        <taxon>Chlorella</taxon>
    </lineage>
</organism>
<proteinExistence type="predicted"/>
<dbReference type="SMART" id="SM00382">
    <property type="entry name" value="AAA"/>
    <property type="match status" value="1"/>
</dbReference>
<dbReference type="GO" id="GO:0016887">
    <property type="term" value="F:ATP hydrolysis activity"/>
    <property type="evidence" value="ECO:0007669"/>
    <property type="project" value="InterPro"/>
</dbReference>
<dbReference type="Gene3D" id="3.40.50.300">
    <property type="entry name" value="P-loop containing nucleotide triphosphate hydrolases"/>
    <property type="match status" value="1"/>
</dbReference>
<dbReference type="Pfam" id="PF19055">
    <property type="entry name" value="ABC2_membrane_7"/>
    <property type="match status" value="1"/>
</dbReference>
<dbReference type="Proteomes" id="UP000008141">
    <property type="component" value="Unassembled WGS sequence"/>
</dbReference>
<keyword evidence="5" id="KW-0067">ATP-binding</keyword>
<dbReference type="InterPro" id="IPR027417">
    <property type="entry name" value="P-loop_NTPase"/>
</dbReference>
<keyword evidence="11" id="KW-1185">Reference proteome</keyword>
<keyword evidence="4" id="KW-0547">Nucleotide-binding</keyword>
<dbReference type="InterPro" id="IPR003439">
    <property type="entry name" value="ABC_transporter-like_ATP-bd"/>
</dbReference>
<dbReference type="GO" id="GO:0140359">
    <property type="term" value="F:ABC-type transporter activity"/>
    <property type="evidence" value="ECO:0007669"/>
    <property type="project" value="InterPro"/>
</dbReference>
<protein>
    <recommendedName>
        <fullName evidence="9">ABC transporter domain-containing protein</fullName>
    </recommendedName>
</protein>
<sequence length="706" mass="74245">MDFVLGVAVIVLPPQHQVPLALATAAVKGLQGLRRRRKLRRAASSAGVLGAGASNEVLLEWRDVTCVLKDKKTGAERLLLHGVSGSAAPGRLTAIMGPSGSGKTTLLGALAGQMPYSSSIRLQGHVTANGVPLHASRLRVGFVQQDDLFYPQAGAGWRQGWGGLRGQQGGGSCGAGRRGGAAGPPALTVRETLLMAAELRMSRDTSGEEREAYVDAVIARLGLAKAANTPVGDAKTRGLSGGEKKRLSIAVELISRPMMVCLDEPTSGLDAFGAQQVMSTLKDLCSDGHTVLVSIHQPRSSVFAMFDELILMAGKAVHARVCTSACAKGELVYSGPAASVLPYFAEQGHTCPEHFNPAEWLADLVAVDHSSTEAEAASRERLQQLAAAWRKVDAEAGEGGGGGGDGAAAAAAAGAVVAAPASPACGLRTQVSLLFRRSLRQVLRDRATNIGRASSQASSALVFAAIYWRMRRSQSSIQDRMGLLQVSAVGTAMSSLIKTLNVFPREKTLVGRERARAGYGVLPYLLSKLAAELPVGALFPALFACLVYPATGLNPRPNRFASFLAVLTLEAMSAQALGLAVGAAAPSTEAALAIGPAVILVSIVFGGLFVNESNVPGPLKWLPSASLIKQAFEGSCVNEFRGAEFELDERGHGTATGDEVLERLSFGDSSLRRTLASQGRIMLTYYWLTYCILVRKQPKYQPLMMP</sequence>
<dbReference type="InterPro" id="IPR013525">
    <property type="entry name" value="ABC2_TM"/>
</dbReference>
<keyword evidence="3 8" id="KW-0812">Transmembrane</keyword>
<dbReference type="FunCoup" id="E1Z6R9">
    <property type="interactions" value="214"/>
</dbReference>
<evidence type="ECO:0000313" key="11">
    <source>
        <dbReference type="Proteomes" id="UP000008141"/>
    </source>
</evidence>
<evidence type="ECO:0000256" key="5">
    <source>
        <dbReference type="ARBA" id="ARBA00022840"/>
    </source>
</evidence>
<comment type="subcellular location">
    <subcellularLocation>
        <location evidence="1">Membrane</location>
        <topology evidence="1">Multi-pass membrane protein</topology>
    </subcellularLocation>
</comment>
<feature type="transmembrane region" description="Helical" evidence="8">
    <location>
        <begin position="560"/>
        <end position="584"/>
    </location>
</feature>
<keyword evidence="6 8" id="KW-1133">Transmembrane helix</keyword>
<dbReference type="PANTHER" id="PTHR48041">
    <property type="entry name" value="ABC TRANSPORTER G FAMILY MEMBER 28"/>
    <property type="match status" value="1"/>
</dbReference>
<dbReference type="OMA" id="WWKQFWL"/>
<keyword evidence="7 8" id="KW-0472">Membrane</keyword>
<evidence type="ECO:0000256" key="2">
    <source>
        <dbReference type="ARBA" id="ARBA00022448"/>
    </source>
</evidence>
<dbReference type="AlphaFoldDB" id="E1Z6R9"/>
<feature type="transmembrane region" description="Helical" evidence="8">
    <location>
        <begin position="590"/>
        <end position="610"/>
    </location>
</feature>
<dbReference type="Pfam" id="PF01061">
    <property type="entry name" value="ABC2_membrane"/>
    <property type="match status" value="1"/>
</dbReference>
<feature type="transmembrane region" description="Helical" evidence="8">
    <location>
        <begin position="524"/>
        <end position="548"/>
    </location>
</feature>
<dbReference type="InterPro" id="IPR043926">
    <property type="entry name" value="ABCG_dom"/>
</dbReference>
<accession>E1Z6R9</accession>
<dbReference type="InterPro" id="IPR017871">
    <property type="entry name" value="ABC_transporter-like_CS"/>
</dbReference>
<evidence type="ECO:0000313" key="10">
    <source>
        <dbReference type="EMBL" id="EFN58398.1"/>
    </source>
</evidence>
<dbReference type="CDD" id="cd03213">
    <property type="entry name" value="ABCG_EPDR"/>
    <property type="match status" value="1"/>
</dbReference>